<evidence type="ECO:0000313" key="8">
    <source>
        <dbReference type="EMBL" id="MFC5748881.1"/>
    </source>
</evidence>
<dbReference type="RefSeq" id="WP_378284571.1">
    <property type="nucleotide sequence ID" value="NZ_JBHSON010000036.1"/>
</dbReference>
<dbReference type="InterPro" id="IPR000412">
    <property type="entry name" value="ABC_2_transport"/>
</dbReference>
<evidence type="ECO:0000256" key="1">
    <source>
        <dbReference type="ARBA" id="ARBA00004141"/>
    </source>
</evidence>
<comment type="subcellular location">
    <subcellularLocation>
        <location evidence="6">Cell membrane</location>
        <topology evidence="6">Multi-pass membrane protein</topology>
    </subcellularLocation>
    <subcellularLocation>
        <location evidence="1">Membrane</location>
        <topology evidence="1">Multi-pass membrane protein</topology>
    </subcellularLocation>
</comment>
<dbReference type="InterPro" id="IPR052902">
    <property type="entry name" value="ABC-2_transporter"/>
</dbReference>
<organism evidence="8 9">
    <name type="scientific">Actinomadura rugatobispora</name>
    <dbReference type="NCBI Taxonomy" id="1994"/>
    <lineage>
        <taxon>Bacteria</taxon>
        <taxon>Bacillati</taxon>
        <taxon>Actinomycetota</taxon>
        <taxon>Actinomycetes</taxon>
        <taxon>Streptosporangiales</taxon>
        <taxon>Thermomonosporaceae</taxon>
        <taxon>Actinomadura</taxon>
    </lineage>
</organism>
<evidence type="ECO:0000256" key="4">
    <source>
        <dbReference type="ARBA" id="ARBA00023136"/>
    </source>
</evidence>
<evidence type="ECO:0000256" key="3">
    <source>
        <dbReference type="ARBA" id="ARBA00022989"/>
    </source>
</evidence>
<proteinExistence type="inferred from homology"/>
<comment type="similarity">
    <text evidence="6">Belongs to the ABC-2 integral membrane protein family.</text>
</comment>
<keyword evidence="9" id="KW-1185">Reference proteome</keyword>
<feature type="domain" description="ABC transmembrane type-2" evidence="7">
    <location>
        <begin position="20"/>
        <end position="246"/>
    </location>
</feature>
<evidence type="ECO:0000259" key="7">
    <source>
        <dbReference type="PROSITE" id="PS51012"/>
    </source>
</evidence>
<keyword evidence="6" id="KW-1003">Cell membrane</keyword>
<comment type="caution">
    <text evidence="8">The sequence shown here is derived from an EMBL/GenBank/DDBJ whole genome shotgun (WGS) entry which is preliminary data.</text>
</comment>
<dbReference type="Pfam" id="PF12698">
    <property type="entry name" value="ABC2_membrane_3"/>
    <property type="match status" value="1"/>
</dbReference>
<dbReference type="InterPro" id="IPR013525">
    <property type="entry name" value="ABC2_TM"/>
</dbReference>
<keyword evidence="5" id="KW-0046">Antibiotic resistance</keyword>
<dbReference type="PROSITE" id="PS51012">
    <property type="entry name" value="ABC_TM2"/>
    <property type="match status" value="1"/>
</dbReference>
<keyword evidence="4 6" id="KW-0472">Membrane</keyword>
<dbReference type="Proteomes" id="UP001596074">
    <property type="component" value="Unassembled WGS sequence"/>
</dbReference>
<evidence type="ECO:0000313" key="9">
    <source>
        <dbReference type="Proteomes" id="UP001596074"/>
    </source>
</evidence>
<evidence type="ECO:0000256" key="2">
    <source>
        <dbReference type="ARBA" id="ARBA00022692"/>
    </source>
</evidence>
<evidence type="ECO:0000256" key="6">
    <source>
        <dbReference type="RuleBase" id="RU361157"/>
    </source>
</evidence>
<dbReference type="EMBL" id="JBHSON010000036">
    <property type="protein sequence ID" value="MFC5748881.1"/>
    <property type="molecule type" value="Genomic_DNA"/>
</dbReference>
<evidence type="ECO:0000256" key="5">
    <source>
        <dbReference type="ARBA" id="ARBA00023251"/>
    </source>
</evidence>
<dbReference type="PANTHER" id="PTHR43027">
    <property type="entry name" value="DOXORUBICIN RESISTANCE ABC TRANSPORTER PERMEASE PROTEIN DRRC-RELATED"/>
    <property type="match status" value="1"/>
</dbReference>
<name>A0ABW1A325_9ACTN</name>
<feature type="transmembrane region" description="Helical" evidence="6">
    <location>
        <begin position="222"/>
        <end position="243"/>
    </location>
</feature>
<dbReference type="PANTHER" id="PTHR43027:SF2">
    <property type="entry name" value="TRANSPORT PERMEASE PROTEIN"/>
    <property type="match status" value="1"/>
</dbReference>
<reference evidence="9" key="1">
    <citation type="journal article" date="2019" name="Int. J. Syst. Evol. Microbiol.">
        <title>The Global Catalogue of Microorganisms (GCM) 10K type strain sequencing project: providing services to taxonomists for standard genome sequencing and annotation.</title>
        <authorList>
            <consortium name="The Broad Institute Genomics Platform"/>
            <consortium name="The Broad Institute Genome Sequencing Center for Infectious Disease"/>
            <person name="Wu L."/>
            <person name="Ma J."/>
        </authorList>
    </citation>
    <scope>NUCLEOTIDE SEQUENCE [LARGE SCALE GENOMIC DNA]</scope>
    <source>
        <strain evidence="9">KCTC 42087</strain>
    </source>
</reference>
<protein>
    <recommendedName>
        <fullName evidence="6">Transport permease protein</fullName>
    </recommendedName>
</protein>
<sequence length="246" mass="26087">MSASTAVLKAESRLFSREPYTLFWLVGFPTLLLVILGLIPSFREHSADLGGRRVIDLYVPIVVLLALIVAGIQALPPVLAGYRENGILRRMSTTPVRPGSLLGAQILLHLAGGLASAILAIAVGRLVFGVALPEHVPGYLVALALAATSAIATGAAIAAVSPNTKVTTVVGSVVFFPSLFTAGVWVPVQVLPDLLRRIVEFTPSGAASQALDMASRGDWPDWTHLGVTALWAVLLIAAAIRWFRWE</sequence>
<feature type="transmembrane region" description="Helical" evidence="6">
    <location>
        <begin position="166"/>
        <end position="186"/>
    </location>
</feature>
<dbReference type="InterPro" id="IPR047817">
    <property type="entry name" value="ABC2_TM_bact-type"/>
</dbReference>
<dbReference type="PRINTS" id="PR00164">
    <property type="entry name" value="ABC2TRNSPORT"/>
</dbReference>
<keyword evidence="6" id="KW-0813">Transport</keyword>
<accession>A0ABW1A325</accession>
<feature type="transmembrane region" description="Helical" evidence="6">
    <location>
        <begin position="139"/>
        <end position="159"/>
    </location>
</feature>
<feature type="transmembrane region" description="Helical" evidence="6">
    <location>
        <begin position="21"/>
        <end position="42"/>
    </location>
</feature>
<feature type="transmembrane region" description="Helical" evidence="6">
    <location>
        <begin position="57"/>
        <end position="80"/>
    </location>
</feature>
<keyword evidence="2 6" id="KW-0812">Transmembrane</keyword>
<gene>
    <name evidence="8" type="ORF">ACFPZN_24970</name>
</gene>
<feature type="transmembrane region" description="Helical" evidence="6">
    <location>
        <begin position="101"/>
        <end position="127"/>
    </location>
</feature>
<keyword evidence="3 6" id="KW-1133">Transmembrane helix</keyword>